<dbReference type="EMBL" id="OCTY01000002">
    <property type="protein sequence ID" value="SOJ54849.1"/>
    <property type="molecule type" value="Genomic_DNA"/>
</dbReference>
<keyword evidence="2" id="KW-1185">Reference proteome</keyword>
<protein>
    <submittedName>
        <fullName evidence="1">Uncharacterized protein</fullName>
    </submittedName>
</protein>
<evidence type="ECO:0000313" key="2">
    <source>
        <dbReference type="Proteomes" id="UP000554965"/>
    </source>
</evidence>
<gene>
    <name evidence="1" type="ORF">MSIMFB_02340</name>
</gene>
<proteinExistence type="predicted"/>
<name>A0A7Z7IJT8_9MYCO</name>
<accession>A0A7Z7IJT8</accession>
<dbReference type="AlphaFoldDB" id="A0A7Z7IJT8"/>
<dbReference type="Proteomes" id="UP000554965">
    <property type="component" value="Unassembled WGS sequence"/>
</dbReference>
<comment type="caution">
    <text evidence="1">The sequence shown here is derived from an EMBL/GenBank/DDBJ whole genome shotgun (WGS) entry which is preliminary data.</text>
</comment>
<evidence type="ECO:0000313" key="1">
    <source>
        <dbReference type="EMBL" id="SOJ54849.1"/>
    </source>
</evidence>
<organism evidence="1 2">
    <name type="scientific">Mycobacterium simulans</name>
    <dbReference type="NCBI Taxonomy" id="627089"/>
    <lineage>
        <taxon>Bacteria</taxon>
        <taxon>Bacillati</taxon>
        <taxon>Actinomycetota</taxon>
        <taxon>Actinomycetes</taxon>
        <taxon>Mycobacteriales</taxon>
        <taxon>Mycobacteriaceae</taxon>
        <taxon>Mycobacterium</taxon>
    </lineage>
</organism>
<sequence>MAHTSLAFQRVVQVEEIHVADVTGDVTQCVGDRRALANHPSIHGSCGGDCRRYPEAATQACAIMRMYRG</sequence>
<reference evidence="1 2" key="1">
    <citation type="submission" date="2017-10" db="EMBL/GenBank/DDBJ databases">
        <authorList>
            <consortium name="Urmite Genomes"/>
        </authorList>
    </citation>
    <scope>NUCLEOTIDE SEQUENCE [LARGE SCALE GENOMIC DNA]</scope>
    <source>
        <strain evidence="1 2">FB-527</strain>
    </source>
</reference>